<dbReference type="Proteomes" id="UP000539985">
    <property type="component" value="Unassembled WGS sequence"/>
</dbReference>
<feature type="compositionally biased region" description="Polar residues" evidence="1">
    <location>
        <begin position="608"/>
        <end position="625"/>
    </location>
</feature>
<dbReference type="EMBL" id="JACAQB010000022">
    <property type="protein sequence ID" value="NWB99091.1"/>
    <property type="molecule type" value="Genomic_DNA"/>
</dbReference>
<evidence type="ECO:0000313" key="4">
    <source>
        <dbReference type="EMBL" id="NWB99091.1"/>
    </source>
</evidence>
<feature type="region of interest" description="Disordered" evidence="1">
    <location>
        <begin position="601"/>
        <end position="628"/>
    </location>
</feature>
<protein>
    <submittedName>
        <fullName evidence="4">Phage tail protein</fullName>
    </submittedName>
</protein>
<comment type="caution">
    <text evidence="4">The sequence shown here is derived from an EMBL/GenBank/DDBJ whole genome shotgun (WGS) entry which is preliminary data.</text>
</comment>
<evidence type="ECO:0000259" key="3">
    <source>
        <dbReference type="Pfam" id="PF12571"/>
    </source>
</evidence>
<organism evidence="4 5">
    <name type="scientific">Pseudomonas gingeri</name>
    <dbReference type="NCBI Taxonomy" id="117681"/>
    <lineage>
        <taxon>Bacteria</taxon>
        <taxon>Pseudomonadati</taxon>
        <taxon>Pseudomonadota</taxon>
        <taxon>Gammaproteobacteria</taxon>
        <taxon>Pseudomonadales</taxon>
        <taxon>Pseudomonadaceae</taxon>
        <taxon>Pseudomonas</taxon>
    </lineage>
</organism>
<accession>A0A7Y8C573</accession>
<dbReference type="RefSeq" id="WP_177104846.1">
    <property type="nucleotide sequence ID" value="NZ_JACAQB010000022.1"/>
</dbReference>
<dbReference type="Pfam" id="PF07484">
    <property type="entry name" value="Collar"/>
    <property type="match status" value="1"/>
</dbReference>
<feature type="region of interest" description="Disordered" evidence="1">
    <location>
        <begin position="300"/>
        <end position="325"/>
    </location>
</feature>
<dbReference type="Pfam" id="PF12571">
    <property type="entry name" value="Phage_tail_fib"/>
    <property type="match status" value="1"/>
</dbReference>
<reference evidence="4 5" key="1">
    <citation type="submission" date="2020-04" db="EMBL/GenBank/DDBJ databases">
        <title>Molecular characterization of pseudomonads from Agaricus bisporus reveal novel blotch 2 pathogens in Western Europe.</title>
        <authorList>
            <person name="Taparia T."/>
            <person name="Krijger M."/>
            <person name="Haynes E."/>
            <person name="Elpinstone J.G."/>
            <person name="Noble R."/>
            <person name="Van Der Wolf J."/>
        </authorList>
    </citation>
    <scope>NUCLEOTIDE SEQUENCE [LARGE SCALE GENOMIC DNA]</scope>
    <source>
        <strain evidence="4 5">H7001</strain>
    </source>
</reference>
<feature type="domain" description="Phage tail fibre protein N-terminal" evidence="3">
    <location>
        <begin position="3"/>
        <end position="158"/>
    </location>
</feature>
<gene>
    <name evidence="4" type="ORF">HX882_24660</name>
</gene>
<proteinExistence type="predicted"/>
<sequence length="690" mass="73059">MGASITLAGESLIAQKQGTQTRMIVSRFILANVPGLNPNGSVDRAAGKPPASQLVGTYEVTQRGFVNPNQVVYSLMLGSDIGDFDWNWIGLETNEGVLLAVAYVPLQQKRKNIPPLQLGNNVTRNFMVVFDGAQALTGITIDASTWQHDFTVRLKGIDERERLSNRDFFGRACFLVTALEVELLGSTYRVKPGLAYIEGVRVSNDQVLVINPPELPTTVWLDVVLERQLNDVVARWSVTFGAVKTDYRDSTGAAHYCIALADLTTSAVIDRRPSEYITEPLLQHLAARNGDYPQLRARSTTKDDVGLGNLPNAVSDDDSTDSSQTLASTKAVSRVRKLLQSAIDKLLDGTTAAGKAKQLLTPRTLSISGAGIGSASFDGTANADIAFALNNSGVQAGTYTKVTVSSKGIVIGATSLVAGDIPALDFSKITTGKPTTLEGYGITNALPLGLTDRRPQLYASKAGTTYSDGALEIREAQLAGDTQNGFTYAPRIAFHWGFVVAGDLAMSAAGALCWNGQPLFHSGNLNPTTIVPAGAIVAFAMAAVPAGYLKANGAAVSRTAYANLFASLGTYYGVGDGVSTFNLPDLRGRFVRGLDEGAGVDPGRALGTHQNSQNASHTHSASSDAQGEHVHGLAMGYTDLDRGNVGGGQNYYGTQYTQPAGSHTHNITVAASGGNESRPVNTAFIYCIKY</sequence>
<evidence type="ECO:0000256" key="1">
    <source>
        <dbReference type="SAM" id="MobiDB-lite"/>
    </source>
</evidence>
<dbReference type="AlphaFoldDB" id="A0A7Y8C573"/>
<evidence type="ECO:0000313" key="5">
    <source>
        <dbReference type="Proteomes" id="UP000539985"/>
    </source>
</evidence>
<evidence type="ECO:0000259" key="2">
    <source>
        <dbReference type="Pfam" id="PF07484"/>
    </source>
</evidence>
<dbReference type="SUPFAM" id="SSF88874">
    <property type="entry name" value="Receptor-binding domain of short tail fibre protein gp12"/>
    <property type="match status" value="1"/>
</dbReference>
<dbReference type="Gene3D" id="3.90.1340.10">
    <property type="entry name" value="Phage tail collar domain"/>
    <property type="match status" value="1"/>
</dbReference>
<dbReference type="InterPro" id="IPR022225">
    <property type="entry name" value="Phage_tail_fibre_N"/>
</dbReference>
<dbReference type="InterPro" id="IPR037053">
    <property type="entry name" value="Phage_tail_collar_dom_sf"/>
</dbReference>
<feature type="domain" description="Phage tail collar" evidence="2">
    <location>
        <begin position="534"/>
        <end position="591"/>
    </location>
</feature>
<name>A0A7Y8C573_9PSED</name>
<dbReference type="InterPro" id="IPR011083">
    <property type="entry name" value="Phage_tail_collar_dom"/>
</dbReference>